<evidence type="ECO:0000313" key="2">
    <source>
        <dbReference type="Proteomes" id="UP000299102"/>
    </source>
</evidence>
<protein>
    <submittedName>
        <fullName evidence="1">Uncharacterized protein</fullName>
    </submittedName>
</protein>
<proteinExistence type="predicted"/>
<dbReference type="Proteomes" id="UP000299102">
    <property type="component" value="Unassembled WGS sequence"/>
</dbReference>
<dbReference type="AlphaFoldDB" id="A0A4C1ZU60"/>
<keyword evidence="2" id="KW-1185">Reference proteome</keyword>
<organism evidence="1 2">
    <name type="scientific">Eumeta variegata</name>
    <name type="common">Bagworm moth</name>
    <name type="synonym">Eumeta japonica</name>
    <dbReference type="NCBI Taxonomy" id="151549"/>
    <lineage>
        <taxon>Eukaryota</taxon>
        <taxon>Metazoa</taxon>
        <taxon>Ecdysozoa</taxon>
        <taxon>Arthropoda</taxon>
        <taxon>Hexapoda</taxon>
        <taxon>Insecta</taxon>
        <taxon>Pterygota</taxon>
        <taxon>Neoptera</taxon>
        <taxon>Endopterygota</taxon>
        <taxon>Lepidoptera</taxon>
        <taxon>Glossata</taxon>
        <taxon>Ditrysia</taxon>
        <taxon>Tineoidea</taxon>
        <taxon>Psychidae</taxon>
        <taxon>Oiketicinae</taxon>
        <taxon>Eumeta</taxon>
    </lineage>
</organism>
<dbReference type="EMBL" id="BGZK01002060">
    <property type="protein sequence ID" value="GBP90137.1"/>
    <property type="molecule type" value="Genomic_DNA"/>
</dbReference>
<comment type="caution">
    <text evidence="1">The sequence shown here is derived from an EMBL/GenBank/DDBJ whole genome shotgun (WGS) entry which is preliminary data.</text>
</comment>
<reference evidence="1 2" key="1">
    <citation type="journal article" date="2019" name="Commun. Biol.">
        <title>The bagworm genome reveals a unique fibroin gene that provides high tensile strength.</title>
        <authorList>
            <person name="Kono N."/>
            <person name="Nakamura H."/>
            <person name="Ohtoshi R."/>
            <person name="Tomita M."/>
            <person name="Numata K."/>
            <person name="Arakawa K."/>
        </authorList>
    </citation>
    <scope>NUCLEOTIDE SEQUENCE [LARGE SCALE GENOMIC DNA]</scope>
</reference>
<gene>
    <name evidence="1" type="ORF">EVAR_68637_1</name>
</gene>
<sequence length="90" mass="10161">MPPKSRWSAGADHLLFGGMLVRINRHDSSEVGSVCGRFHRHSPPQKSHQCDDSLLDRSRLSNRKSLSEGEWATGTLALWTKRDSGSYYFT</sequence>
<accession>A0A4C1ZU60</accession>
<evidence type="ECO:0000313" key="1">
    <source>
        <dbReference type="EMBL" id="GBP90137.1"/>
    </source>
</evidence>
<name>A0A4C1ZU60_EUMVA</name>